<dbReference type="AlphaFoldDB" id="A0A9W6ST09"/>
<accession>A0A9W6ST09</accession>
<dbReference type="EMBL" id="BSXN01000025">
    <property type="protein sequence ID" value="GME66711.1"/>
    <property type="molecule type" value="Genomic_DNA"/>
</dbReference>
<evidence type="ECO:0000313" key="3">
    <source>
        <dbReference type="Proteomes" id="UP001165120"/>
    </source>
</evidence>
<feature type="region of interest" description="Disordered" evidence="1">
    <location>
        <begin position="27"/>
        <end position="51"/>
    </location>
</feature>
<organism evidence="2 3">
    <name type="scientific">Candida boidinii</name>
    <name type="common">Yeast</name>
    <dbReference type="NCBI Taxonomy" id="5477"/>
    <lineage>
        <taxon>Eukaryota</taxon>
        <taxon>Fungi</taxon>
        <taxon>Dikarya</taxon>
        <taxon>Ascomycota</taxon>
        <taxon>Saccharomycotina</taxon>
        <taxon>Pichiomycetes</taxon>
        <taxon>Pichiales</taxon>
        <taxon>Pichiaceae</taxon>
        <taxon>Ogataea</taxon>
        <taxon>Ogataea/Candida clade</taxon>
    </lineage>
</organism>
<reference evidence="2" key="1">
    <citation type="submission" date="2023-04" db="EMBL/GenBank/DDBJ databases">
        <title>Candida boidinii NBRC 10035.</title>
        <authorList>
            <person name="Ichikawa N."/>
            <person name="Sato H."/>
            <person name="Tonouchi N."/>
        </authorList>
    </citation>
    <scope>NUCLEOTIDE SEQUENCE</scope>
    <source>
        <strain evidence="2">NBRC 10035</strain>
    </source>
</reference>
<feature type="compositionally biased region" description="Acidic residues" evidence="1">
    <location>
        <begin position="252"/>
        <end position="261"/>
    </location>
</feature>
<evidence type="ECO:0000256" key="1">
    <source>
        <dbReference type="SAM" id="MobiDB-lite"/>
    </source>
</evidence>
<evidence type="ECO:0000313" key="2">
    <source>
        <dbReference type="EMBL" id="GME66711.1"/>
    </source>
</evidence>
<sequence>MIVIKEVLEDLNFNDYKYIRNNYPNEQEYKWSNDDQDDDEDKDQKEQGRGKGQIPDEIVLNILEVFAFGNYRDYCSLINDLDSENDDTEYYKLSENMKSKLRLFGIIDEFNRGETGDDISFSKLLEIFNYTDDTDYDMKEDQDEEQEQEGSAGTDQSDLQIKLIEELIYFNNSQLIEFKINCHKKLIKIIDIQSRDILTKFDKELKIFNNNNKDTGKIKDLDCVINELTNFQNNKVLKLLNKLITKTAAEAEEGDEEEINKDDEVNSVVDDTSTDQEMVINDGFDNSKKRRIESDI</sequence>
<proteinExistence type="predicted"/>
<dbReference type="Proteomes" id="UP001165120">
    <property type="component" value="Unassembled WGS sequence"/>
</dbReference>
<keyword evidence="3" id="KW-1185">Reference proteome</keyword>
<comment type="caution">
    <text evidence="2">The sequence shown here is derived from an EMBL/GenBank/DDBJ whole genome shotgun (WGS) entry which is preliminary data.</text>
</comment>
<feature type="region of interest" description="Disordered" evidence="1">
    <location>
        <begin position="252"/>
        <end position="296"/>
    </location>
</feature>
<protein>
    <submittedName>
        <fullName evidence="2">Unnamed protein product</fullName>
    </submittedName>
</protein>
<name>A0A9W6ST09_CANBO</name>
<gene>
    <name evidence="2" type="ORF">Cboi02_000016100</name>
</gene>